<feature type="compositionally biased region" description="Polar residues" evidence="2">
    <location>
        <begin position="2049"/>
        <end position="2064"/>
    </location>
</feature>
<feature type="region of interest" description="Disordered" evidence="2">
    <location>
        <begin position="1349"/>
        <end position="1372"/>
    </location>
</feature>
<feature type="coiled-coil region" evidence="1">
    <location>
        <begin position="177"/>
        <end position="325"/>
    </location>
</feature>
<sequence>MTEESTDIGERVHQQLIYKDNRIIDLNNVILDKERQILDLQERVREQGEVANVKTQAMRIVQQKFGELQKERKDMSTETDSSLLNTSTPSTSYSSSPSKPERLRARSSSPGHAIASRRSHGTFSPPPIDPPTAENTSKFGNELPDVDGINHSKKYRKRVTFDLPPRNGSTDELTSALTEASSENSLLRKEIEELNGAVEEMKKQYEEEIAKYSKEAKTAGLKARVVATARIKELEASLELLNEQYLTENERLKEEVNTLRNTRDWEVEQNGQLRDQILHLKEKSHKLNEELDESEKNKRKLDVEVAELNELRDLMVDDLAQAENIIKYHETQKEAIFDDVDKLKEAITAQDRFIEILEADIVIYEQHIGLLRESLGASKIDHRALIKSKAFETKLLALEKEKEIIDKKSNEDRLKTKALDNKCRVLVEQNEKLMEKLCEFEMNNSEDLKRRVEELSETVRQLSEALEGERDISQKLREAKENVEEELSLRKSESCSSQLQNQQEDLEDSQKMVELLEEMQMKYDETLGELEDLRAANFDLQMNVEEANKNMEEAENRIADLEDVLEMREEDLKQSNFNCDQLSRQLDSMRVEIDSARAGLQEARAVEKEVQELKHELLRQQDNRRKEYEENCRKIAEEEADSGNSRKNSLEIQYEQYILAYEKKIEKLEMDLKEAQETNEKDKAEKKKLKLAIKQLRDKETPTDNKEDLEKLRNELAFVKGQQAREIAERDLQIRQLQLEKSQKLEIPVQNSEDFKELSKKLEEVSMEAKLSGELNIELGRAMQELEEENDALRAEKSENVAARNEMELRLHEMLVDEMSAQIEDLQMKLEEKEGLQLKIEEQQQEMERLLHNLAEFEIARKDEVERQHQEEQASEVRQEHQENLALEPDNLVEENCLLRECINETSRVHDDVSRDMTRLIELKDELEIAVQALKAEIWSINGQLKESILDRETLENKVAELDTAVEKEKKRAISLDVELQEQIDLTDRALRRAAEAENESNRRLAECLEMEERREEIEKAYASLNEYYTQLQTAYNELYAQIATGGNTENLVQLTQPSTNLPDLNSLIDNLFVTLSLIQSVETEGNYEKLRAIVEKVKRIVVELEETKNALEEQRRIRQALEDRLENAENGDVSGGEKNGRIEELEGEIEWKEEECEGLKRRIGELERALDNIAKKAGENEAAKLTTRQADVDSLFRTNAELAHTNVGLQNEVDELEELRKEFENEKSQLLAQIKQLEQQVEELEVKLENSQETVDNSNVQNVEKLREELEKCKNELEEAERLKNVEKILNNRILALEDQNLELEEKLQEIEEEMTENRKEASEIQRLKIVELELLAKIAELETSTPLKSSEVQEDNWGWDEDPKSSDSQAELRAFEEEIELLKSEKLELVERIRILEEKIGDREIERLKNVELELLEKISVLEEAATSSNAQTDENWGWDDDETPKINKVEETPAEENLELLQEIERLKKVESTLLEKIDSLQKEIENWEWEEEEKNGEVERLKQVEKELLEKIEELEKSRSLAIENAEELAERMKEIEKPATSTDENWGWDEEKSQETQNQDEEIERLKLVEEELLAKIEELEKSRKNAVEKVEELAERIVELQKPAPSSDENWGWEDEAQETESGENLEVERLKQVEKDLLEKIGELERSRMEKLELEQKPAENWGWEGEAEEPESCQNEEVERLKLVETDLLARISEVTEKYTNSESRIRQLEQVQQEMKDLLRSAEEALVEEQDRNDELLNSTSEMEQLQENEKLLKFKISELEEALDQEVQQKQRIQLELDKLREEIENSEKTEGWDDDGWGNEEEPKTNSELELAEVQKQLEIEIKKREDIITRLGEELSAVQDELLKIDGGSTNEMEELRNEIESKNSELENVRKELKMVSEQNELLKDSEGRLIDHADEFAEQMERYKSKCAQLTDKIRELESQVTQHEENQKATKKSSDELVTLRQQLQILENELRQKNNIISDREGLINELQQKLNLQNSMIESLNEKLKNYARRSAAAAKSKHPTTTSSSSRPSSRMSTSSKVSISHDLVIPEVQQSSSSAFDVVVPQTSMEPLRRRTNK</sequence>
<evidence type="ECO:0000256" key="1">
    <source>
        <dbReference type="SAM" id="Coils"/>
    </source>
</evidence>
<feature type="compositionally biased region" description="Basic and acidic residues" evidence="2">
    <location>
        <begin position="67"/>
        <end position="76"/>
    </location>
</feature>
<feature type="coiled-coil region" evidence="1">
    <location>
        <begin position="1088"/>
        <end position="1329"/>
    </location>
</feature>
<feature type="compositionally biased region" description="Low complexity" evidence="2">
    <location>
        <begin position="2006"/>
        <end position="2037"/>
    </location>
</feature>
<feature type="region of interest" description="Disordered" evidence="2">
    <location>
        <begin position="2049"/>
        <end position="2073"/>
    </location>
</feature>
<comment type="caution">
    <text evidence="3">The sequence shown here is derived from an EMBL/GenBank/DDBJ whole genome shotgun (WGS) entry which is preliminary data.</text>
</comment>
<feature type="coiled-coil region" evidence="1">
    <location>
        <begin position="776"/>
        <end position="880"/>
    </location>
</feature>
<feature type="region of interest" description="Disordered" evidence="2">
    <location>
        <begin position="2005"/>
        <end position="2037"/>
    </location>
</feature>
<feature type="region of interest" description="Disordered" evidence="2">
    <location>
        <begin position="1606"/>
        <end position="1635"/>
    </location>
</feature>
<name>A0A9P1N6D2_9PELO</name>
<keyword evidence="4" id="KW-1185">Reference proteome</keyword>
<feature type="compositionally biased region" description="Low complexity" evidence="2">
    <location>
        <begin position="81"/>
        <end position="98"/>
    </location>
</feature>
<evidence type="ECO:0000313" key="4">
    <source>
        <dbReference type="Proteomes" id="UP001152747"/>
    </source>
</evidence>
<feature type="compositionally biased region" description="Acidic residues" evidence="2">
    <location>
        <begin position="1617"/>
        <end position="1632"/>
    </location>
</feature>
<reference evidence="3" key="1">
    <citation type="submission" date="2022-11" db="EMBL/GenBank/DDBJ databases">
        <authorList>
            <person name="Kikuchi T."/>
        </authorList>
    </citation>
    <scope>NUCLEOTIDE SEQUENCE</scope>
    <source>
        <strain evidence="3">PS1010</strain>
    </source>
</reference>
<feature type="region of interest" description="Disordered" evidence="2">
    <location>
        <begin position="67"/>
        <end position="149"/>
    </location>
</feature>
<feature type="coiled-coil region" evidence="1">
    <location>
        <begin position="1568"/>
        <end position="1602"/>
    </location>
</feature>
<proteinExistence type="predicted"/>
<accession>A0A9P1N6D2</accession>
<feature type="coiled-coil region" evidence="1">
    <location>
        <begin position="1467"/>
        <end position="1536"/>
    </location>
</feature>
<evidence type="ECO:0000313" key="3">
    <source>
        <dbReference type="EMBL" id="CAI5449487.1"/>
    </source>
</evidence>
<feature type="coiled-coil region" evidence="1">
    <location>
        <begin position="438"/>
        <end position="729"/>
    </location>
</feature>
<feature type="coiled-coil region" evidence="1">
    <location>
        <begin position="917"/>
        <end position="1028"/>
    </location>
</feature>
<dbReference type="EMBL" id="CANHGI010000004">
    <property type="protein sequence ID" value="CAI5449487.1"/>
    <property type="molecule type" value="Genomic_DNA"/>
</dbReference>
<feature type="region of interest" description="Disordered" evidence="2">
    <location>
        <begin position="1540"/>
        <end position="1566"/>
    </location>
</feature>
<dbReference type="OrthoDB" id="5848316at2759"/>
<gene>
    <name evidence="3" type="ORF">CAMP_LOCUS12124</name>
</gene>
<protein>
    <submittedName>
        <fullName evidence="3">Uncharacterized protein</fullName>
    </submittedName>
</protein>
<dbReference type="Gene3D" id="1.20.5.1160">
    <property type="entry name" value="Vasodilator-stimulated phosphoprotein"/>
    <property type="match status" value="1"/>
</dbReference>
<organism evidence="3 4">
    <name type="scientific">Caenorhabditis angaria</name>
    <dbReference type="NCBI Taxonomy" id="860376"/>
    <lineage>
        <taxon>Eukaryota</taxon>
        <taxon>Metazoa</taxon>
        <taxon>Ecdysozoa</taxon>
        <taxon>Nematoda</taxon>
        <taxon>Chromadorea</taxon>
        <taxon>Rhabditida</taxon>
        <taxon>Rhabditina</taxon>
        <taxon>Rhabditomorpha</taxon>
        <taxon>Rhabditoidea</taxon>
        <taxon>Rhabditidae</taxon>
        <taxon>Peloderinae</taxon>
        <taxon>Caenorhabditis</taxon>
    </lineage>
</organism>
<keyword evidence="1" id="KW-0175">Coiled coil</keyword>
<evidence type="ECO:0000256" key="2">
    <source>
        <dbReference type="SAM" id="MobiDB-lite"/>
    </source>
</evidence>
<feature type="region of interest" description="Disordered" evidence="2">
    <location>
        <begin position="1794"/>
        <end position="1819"/>
    </location>
</feature>
<dbReference type="Proteomes" id="UP001152747">
    <property type="component" value="Unassembled WGS sequence"/>
</dbReference>